<evidence type="ECO:0000313" key="3">
    <source>
        <dbReference type="Proteomes" id="UP000295793"/>
    </source>
</evidence>
<dbReference type="AlphaFoldDB" id="A0A4V2UJY4"/>
<dbReference type="Proteomes" id="UP000295793">
    <property type="component" value="Unassembled WGS sequence"/>
</dbReference>
<accession>A0A4V2UJY4</accession>
<dbReference type="InterPro" id="IPR029044">
    <property type="entry name" value="Nucleotide-diphossugar_trans"/>
</dbReference>
<feature type="domain" description="Glycosyltransferase 2-like" evidence="1">
    <location>
        <begin position="17"/>
        <end position="122"/>
    </location>
</feature>
<proteinExistence type="predicted"/>
<name>A0A4V2UJY4_9GAMM</name>
<dbReference type="SUPFAM" id="SSF53448">
    <property type="entry name" value="Nucleotide-diphospho-sugar transferases"/>
    <property type="match status" value="1"/>
</dbReference>
<organism evidence="2 3">
    <name type="scientific">Reinekea marinisedimentorum</name>
    <dbReference type="NCBI Taxonomy" id="230495"/>
    <lineage>
        <taxon>Bacteria</taxon>
        <taxon>Pseudomonadati</taxon>
        <taxon>Pseudomonadota</taxon>
        <taxon>Gammaproteobacteria</taxon>
        <taxon>Oceanospirillales</taxon>
        <taxon>Saccharospirillaceae</taxon>
        <taxon>Reinekea</taxon>
    </lineage>
</organism>
<comment type="caution">
    <text evidence="2">The sequence shown here is derived from an EMBL/GenBank/DDBJ whole genome shotgun (WGS) entry which is preliminary data.</text>
</comment>
<dbReference type="GO" id="GO:0016758">
    <property type="term" value="F:hexosyltransferase activity"/>
    <property type="evidence" value="ECO:0007669"/>
    <property type="project" value="UniProtKB-ARBA"/>
</dbReference>
<protein>
    <submittedName>
        <fullName evidence="2">Rhamnosyltransferase</fullName>
    </submittedName>
</protein>
<reference evidence="2 3" key="1">
    <citation type="submission" date="2019-03" db="EMBL/GenBank/DDBJ databases">
        <title>Genomic Encyclopedia of Archaeal and Bacterial Type Strains, Phase II (KMG-II): from individual species to whole genera.</title>
        <authorList>
            <person name="Goeker M."/>
        </authorList>
    </citation>
    <scope>NUCLEOTIDE SEQUENCE [LARGE SCALE GENOMIC DNA]</scope>
    <source>
        <strain evidence="2 3">DSM 15388</strain>
    </source>
</reference>
<evidence type="ECO:0000313" key="2">
    <source>
        <dbReference type="EMBL" id="TCS41929.1"/>
    </source>
</evidence>
<dbReference type="EMBL" id="SLZR01000004">
    <property type="protein sequence ID" value="TCS41929.1"/>
    <property type="molecule type" value="Genomic_DNA"/>
</dbReference>
<dbReference type="PANTHER" id="PTHR22916:SF3">
    <property type="entry name" value="UDP-GLCNAC:BETAGAL BETA-1,3-N-ACETYLGLUCOSAMINYLTRANSFERASE-LIKE PROTEIN 1"/>
    <property type="match status" value="1"/>
</dbReference>
<evidence type="ECO:0000259" key="1">
    <source>
        <dbReference type="Pfam" id="PF00535"/>
    </source>
</evidence>
<dbReference type="PANTHER" id="PTHR22916">
    <property type="entry name" value="GLYCOSYLTRANSFERASE"/>
    <property type="match status" value="1"/>
</dbReference>
<dbReference type="RefSeq" id="WP_165901826.1">
    <property type="nucleotide sequence ID" value="NZ_SLZR01000004.1"/>
</dbReference>
<dbReference type="CDD" id="cd04196">
    <property type="entry name" value="GT_2_like_d"/>
    <property type="match status" value="1"/>
</dbReference>
<gene>
    <name evidence="2" type="ORF">BCF53_10433</name>
</gene>
<keyword evidence="3" id="KW-1185">Reference proteome</keyword>
<sequence length="309" mass="35146">MKTPNPDQAESNLGIEVLVLTYNGEAYIEQQLSSILNLLSIKDKVLISDDGSTDRTLDLITRIGQTTDVEIKITQGPGQGVINNFFSAIAHTTANYVLVSDQDDIWLSNKVELFRQKMRTTSQPHLIFSDAYTWNPEADKRTSFWKEQAIDPKHSRELKRLLFRNCVQGASMAINRPLIKKLAPAPKQAMMHDWWCALIACGIGFIDYIDQPTLLYRQHEHNQIGSNLKRTLSQRKKASSQMFQQALEFKRIFHPELSKANKELLLVFSTAVTGTAIQKLTFLLYFKPLRSNLLKTLALWAAIIANQQI</sequence>
<dbReference type="Gene3D" id="3.90.550.10">
    <property type="entry name" value="Spore Coat Polysaccharide Biosynthesis Protein SpsA, Chain A"/>
    <property type="match status" value="1"/>
</dbReference>
<dbReference type="Pfam" id="PF00535">
    <property type="entry name" value="Glycos_transf_2"/>
    <property type="match status" value="1"/>
</dbReference>
<keyword evidence="2" id="KW-0808">Transferase</keyword>
<dbReference type="InterPro" id="IPR001173">
    <property type="entry name" value="Glyco_trans_2-like"/>
</dbReference>